<dbReference type="SUPFAM" id="SSF111369">
    <property type="entry name" value="HlyD-like secretion proteins"/>
    <property type="match status" value="2"/>
</dbReference>
<dbReference type="GO" id="GO:0055085">
    <property type="term" value="P:transmembrane transport"/>
    <property type="evidence" value="ECO:0007669"/>
    <property type="project" value="InterPro"/>
</dbReference>
<dbReference type="Pfam" id="PF25876">
    <property type="entry name" value="HH_MFP_RND"/>
    <property type="match status" value="1"/>
</dbReference>
<keyword evidence="3" id="KW-0472">Membrane</keyword>
<feature type="coiled-coil region" evidence="1">
    <location>
        <begin position="178"/>
        <end position="240"/>
    </location>
</feature>
<feature type="region of interest" description="Disordered" evidence="2">
    <location>
        <begin position="1"/>
        <end position="35"/>
    </location>
</feature>
<dbReference type="PANTHER" id="PTHR30386">
    <property type="entry name" value="MEMBRANE FUSION SUBUNIT OF EMRAB-TOLC MULTIDRUG EFFLUX PUMP"/>
    <property type="match status" value="1"/>
</dbReference>
<dbReference type="Proteomes" id="UP000199630">
    <property type="component" value="Unassembled WGS sequence"/>
</dbReference>
<protein>
    <submittedName>
        <fullName evidence="5">Membrane fusion protein, multidrug efflux system</fullName>
    </submittedName>
</protein>
<dbReference type="RefSeq" id="WP_090061236.1">
    <property type="nucleotide sequence ID" value="NZ_FORH01000005.1"/>
</dbReference>
<keyword evidence="6" id="KW-1185">Reference proteome</keyword>
<sequence>MTRHDRIDATDTPSSEPAETPEATTAPAAEAPKPAGRKKRIFGGIALLALLAGGSAGYEWWTNGRFMVETDDAYVQADLSLVSSKLQGYVAEIPVEANQHVLKGDVLVRLEDGDYRIALQQAQAKLPTLARTLARIDAEIIAAEAGVTQAQAQQVAAEAALRTARTTQARVQGLADRKVTSQAALDDANKALDTAEANQAAARAAIAGAQAQVEVLKAQRAETETSRQALQLDIDQAQLDLDHTVLRAPFDGTVANIAIESGELVSVGARLAAVVPDRGLYVEANFKETQLAGITPGEIAMVSIDALDGHEVEGRVVSVSPATGSVFSLLPADNATGNFTKIVQRVPVRIELPADTPGLRAGLSVVVEIDQRTAPAGTAVAQALK</sequence>
<evidence type="ECO:0000313" key="6">
    <source>
        <dbReference type="Proteomes" id="UP000199630"/>
    </source>
</evidence>
<keyword evidence="1" id="KW-0175">Coiled coil</keyword>
<organism evidence="5 6">
    <name type="scientific">Celeribacter neptunius</name>
    <dbReference type="NCBI Taxonomy" id="588602"/>
    <lineage>
        <taxon>Bacteria</taxon>
        <taxon>Pseudomonadati</taxon>
        <taxon>Pseudomonadota</taxon>
        <taxon>Alphaproteobacteria</taxon>
        <taxon>Rhodobacterales</taxon>
        <taxon>Roseobacteraceae</taxon>
        <taxon>Celeribacter</taxon>
    </lineage>
</organism>
<accession>A0A1I3TKA6</accession>
<dbReference type="InterPro" id="IPR050739">
    <property type="entry name" value="MFP"/>
</dbReference>
<feature type="compositionally biased region" description="Low complexity" evidence="2">
    <location>
        <begin position="12"/>
        <end position="34"/>
    </location>
</feature>
<dbReference type="STRING" id="588602.SAMN04487991_2713"/>
<feature type="transmembrane region" description="Helical" evidence="3">
    <location>
        <begin position="41"/>
        <end position="61"/>
    </location>
</feature>
<evidence type="ECO:0000313" key="5">
    <source>
        <dbReference type="EMBL" id="SFJ69947.1"/>
    </source>
</evidence>
<keyword evidence="3" id="KW-0812">Transmembrane</keyword>
<evidence type="ECO:0000259" key="4">
    <source>
        <dbReference type="Pfam" id="PF25876"/>
    </source>
</evidence>
<dbReference type="AlphaFoldDB" id="A0A1I3TKA6"/>
<evidence type="ECO:0000256" key="3">
    <source>
        <dbReference type="SAM" id="Phobius"/>
    </source>
</evidence>
<reference evidence="6" key="1">
    <citation type="submission" date="2016-10" db="EMBL/GenBank/DDBJ databases">
        <authorList>
            <person name="Varghese N."/>
            <person name="Submissions S."/>
        </authorList>
    </citation>
    <scope>NUCLEOTIDE SEQUENCE [LARGE SCALE GENOMIC DNA]</scope>
    <source>
        <strain evidence="6">DSM 26471</strain>
    </source>
</reference>
<dbReference type="Gene3D" id="2.40.30.170">
    <property type="match status" value="1"/>
</dbReference>
<dbReference type="EMBL" id="FORH01000005">
    <property type="protein sequence ID" value="SFJ69947.1"/>
    <property type="molecule type" value="Genomic_DNA"/>
</dbReference>
<proteinExistence type="predicted"/>
<dbReference type="PANTHER" id="PTHR30386:SF24">
    <property type="entry name" value="MULTIDRUG RESISTANCE EFFLUX PUMP"/>
    <property type="match status" value="1"/>
</dbReference>
<gene>
    <name evidence="5" type="ORF">SAMN04487991_2713</name>
</gene>
<dbReference type="InterPro" id="IPR058624">
    <property type="entry name" value="MdtA-like_HH"/>
</dbReference>
<dbReference type="Gene3D" id="2.40.50.100">
    <property type="match status" value="1"/>
</dbReference>
<evidence type="ECO:0000256" key="2">
    <source>
        <dbReference type="SAM" id="MobiDB-lite"/>
    </source>
</evidence>
<evidence type="ECO:0000256" key="1">
    <source>
        <dbReference type="SAM" id="Coils"/>
    </source>
</evidence>
<name>A0A1I3TKA6_9RHOB</name>
<feature type="domain" description="Multidrug resistance protein MdtA-like alpha-helical hairpin" evidence="4">
    <location>
        <begin position="148"/>
        <end position="213"/>
    </location>
</feature>
<dbReference type="Gene3D" id="1.10.287.470">
    <property type="entry name" value="Helix hairpin bin"/>
    <property type="match status" value="2"/>
</dbReference>
<keyword evidence="3" id="KW-1133">Transmembrane helix</keyword>
<dbReference type="OrthoDB" id="9811754at2"/>